<dbReference type="AlphaFoldDB" id="A0A804HNI5"/>
<feature type="region of interest" description="Disordered" evidence="1">
    <location>
        <begin position="46"/>
        <end position="67"/>
    </location>
</feature>
<dbReference type="EnsemblPlants" id="Ma00_t05290.1">
    <property type="protein sequence ID" value="Ma00_p05290.1"/>
    <property type="gene ID" value="Ma00_g05290"/>
</dbReference>
<proteinExistence type="predicted"/>
<reference evidence="2" key="1">
    <citation type="submission" date="2021-05" db="UniProtKB">
        <authorList>
            <consortium name="EnsemblPlants"/>
        </authorList>
    </citation>
    <scope>IDENTIFICATION</scope>
    <source>
        <strain evidence="2">subsp. malaccensis</strain>
    </source>
</reference>
<dbReference type="InParanoid" id="A0A804HNI5"/>
<dbReference type="Gramene" id="Ma00_t05290.1">
    <property type="protein sequence ID" value="Ma00_p05290.1"/>
    <property type="gene ID" value="Ma00_g05290"/>
</dbReference>
<evidence type="ECO:0000313" key="2">
    <source>
        <dbReference type="EnsemblPlants" id="Ma00_p05290.1"/>
    </source>
</evidence>
<name>A0A804HNI5_MUSAM</name>
<organism evidence="2 3">
    <name type="scientific">Musa acuminata subsp. malaccensis</name>
    <name type="common">Wild banana</name>
    <name type="synonym">Musa malaccensis</name>
    <dbReference type="NCBI Taxonomy" id="214687"/>
    <lineage>
        <taxon>Eukaryota</taxon>
        <taxon>Viridiplantae</taxon>
        <taxon>Streptophyta</taxon>
        <taxon>Embryophyta</taxon>
        <taxon>Tracheophyta</taxon>
        <taxon>Spermatophyta</taxon>
        <taxon>Magnoliopsida</taxon>
        <taxon>Liliopsida</taxon>
        <taxon>Zingiberales</taxon>
        <taxon>Musaceae</taxon>
        <taxon>Musa</taxon>
    </lineage>
</organism>
<sequence length="67" mass="8012">MPKDTDIYKHYIKHPVSKFVRDSGARRWRASCPRPHRRYPLERTIRPGFGRRCSPHRSAPRAERRTG</sequence>
<dbReference type="Proteomes" id="UP000012960">
    <property type="component" value="Unplaced"/>
</dbReference>
<evidence type="ECO:0000313" key="3">
    <source>
        <dbReference type="Proteomes" id="UP000012960"/>
    </source>
</evidence>
<keyword evidence="3" id="KW-1185">Reference proteome</keyword>
<evidence type="ECO:0000256" key="1">
    <source>
        <dbReference type="SAM" id="MobiDB-lite"/>
    </source>
</evidence>
<accession>A0A804HNI5</accession>
<protein>
    <submittedName>
        <fullName evidence="2">Uncharacterized protein</fullName>
    </submittedName>
</protein>